<dbReference type="GO" id="GO:0030896">
    <property type="term" value="C:checkpoint clamp complex"/>
    <property type="evidence" value="ECO:0007669"/>
    <property type="project" value="InterPro"/>
</dbReference>
<dbReference type="GO" id="GO:0006281">
    <property type="term" value="P:DNA repair"/>
    <property type="evidence" value="ECO:0007669"/>
    <property type="project" value="TreeGrafter"/>
</dbReference>
<dbReference type="AlphaFoldDB" id="A0A0G2EXE8"/>
<protein>
    <submittedName>
        <fullName evidence="1">Putative dna repair protein rad9</fullName>
    </submittedName>
</protein>
<dbReference type="PANTHER" id="PTHR15237">
    <property type="entry name" value="DNA REPAIR PROTEIN RAD9"/>
    <property type="match status" value="1"/>
</dbReference>
<dbReference type="GO" id="GO:0031573">
    <property type="term" value="P:mitotic intra-S DNA damage checkpoint signaling"/>
    <property type="evidence" value="ECO:0007669"/>
    <property type="project" value="TreeGrafter"/>
</dbReference>
<reference evidence="1 2" key="1">
    <citation type="submission" date="2015-03" db="EMBL/GenBank/DDBJ databases">
        <authorList>
            <person name="Morales-Cruz A."/>
            <person name="Amrine K.C."/>
            <person name="Cantu D."/>
        </authorList>
    </citation>
    <scope>NUCLEOTIDE SEQUENCE [LARGE SCALE GENOMIC DNA]</scope>
    <source>
        <strain evidence="1">DS831</strain>
    </source>
</reference>
<accession>A0A0G2EXE8</accession>
<dbReference type="Proteomes" id="UP000034182">
    <property type="component" value="Unassembled WGS sequence"/>
</dbReference>
<comment type="caution">
    <text evidence="1">The sequence shown here is derived from an EMBL/GenBank/DDBJ whole genome shotgun (WGS) entry which is preliminary data.</text>
</comment>
<dbReference type="SUPFAM" id="SSF55979">
    <property type="entry name" value="DNA clamp"/>
    <property type="match status" value="1"/>
</dbReference>
<dbReference type="GO" id="GO:0071479">
    <property type="term" value="P:cellular response to ionizing radiation"/>
    <property type="evidence" value="ECO:0007669"/>
    <property type="project" value="TreeGrafter"/>
</dbReference>
<dbReference type="InterPro" id="IPR046938">
    <property type="entry name" value="DNA_clamp_sf"/>
</dbReference>
<dbReference type="EMBL" id="LAQI01000022">
    <property type="protein sequence ID" value="KKY27302.1"/>
    <property type="molecule type" value="Genomic_DNA"/>
</dbReference>
<name>A0A0G2EXE8_9PEZI</name>
<gene>
    <name evidence="1" type="ORF">UCDDS831_g00872</name>
</gene>
<evidence type="ECO:0000313" key="1">
    <source>
        <dbReference type="EMBL" id="KKY27302.1"/>
    </source>
</evidence>
<dbReference type="PANTHER" id="PTHR15237:SF0">
    <property type="entry name" value="CELL CYCLE CHECKPOINT CONTROL PROTEIN"/>
    <property type="match status" value="1"/>
</dbReference>
<sequence>MVVLDFTLRPEALAALHDALVCLAKFSDAVSIEARREKLSLTALNSSKSAYASFAFDSSSFFSSYKFAPAAANVDGRFTCRVTKTYKLTYESVEVMHALFDKQSAQNRWQIHSSALKEAIDYFGPKTEQLDIYAENGRVTYTSFTEKISNGKGKPQARRQFPCRSTDHLAEVLKQPLQTAVSLSTADFDHFAAAEQMHIVISVKDFKAIVTHAHHLRASVYAYYSQPSRPLQFSYGMADIGVLCEFTLMTIGDPQDHRIDGGGCDGEE</sequence>
<reference evidence="1 2" key="2">
    <citation type="submission" date="2015-05" db="EMBL/GenBank/DDBJ databases">
        <title>Distinctive expansion of gene families associated with plant cell wall degradation and secondary metabolism in the genomes of grapevine trunk pathogens.</title>
        <authorList>
            <person name="Lawrence D.P."/>
            <person name="Travadon R."/>
            <person name="Rolshausen P.E."/>
            <person name="Baumgartner K."/>
        </authorList>
    </citation>
    <scope>NUCLEOTIDE SEQUENCE [LARGE SCALE GENOMIC DNA]</scope>
    <source>
        <strain evidence="1">DS831</strain>
    </source>
</reference>
<evidence type="ECO:0000313" key="2">
    <source>
        <dbReference type="Proteomes" id="UP000034182"/>
    </source>
</evidence>
<dbReference type="Pfam" id="PF04139">
    <property type="entry name" value="Rad9"/>
    <property type="match status" value="1"/>
</dbReference>
<proteinExistence type="predicted"/>
<dbReference type="InterPro" id="IPR007268">
    <property type="entry name" value="Rad9/Ddc1"/>
</dbReference>
<dbReference type="Gene3D" id="3.70.10.10">
    <property type="match status" value="2"/>
</dbReference>
<organism evidence="1 2">
    <name type="scientific">Diplodia seriata</name>
    <dbReference type="NCBI Taxonomy" id="420778"/>
    <lineage>
        <taxon>Eukaryota</taxon>
        <taxon>Fungi</taxon>
        <taxon>Dikarya</taxon>
        <taxon>Ascomycota</taxon>
        <taxon>Pezizomycotina</taxon>
        <taxon>Dothideomycetes</taxon>
        <taxon>Dothideomycetes incertae sedis</taxon>
        <taxon>Botryosphaeriales</taxon>
        <taxon>Botryosphaeriaceae</taxon>
        <taxon>Diplodia</taxon>
    </lineage>
</organism>
<dbReference type="GO" id="GO:0000076">
    <property type="term" value="P:DNA replication checkpoint signaling"/>
    <property type="evidence" value="ECO:0007669"/>
    <property type="project" value="TreeGrafter"/>
</dbReference>